<name>A0ABX0QGT1_9BACT</name>
<reference evidence="3" key="2">
    <citation type="submission" date="2023-07" db="EMBL/GenBank/DDBJ databases">
        <authorList>
            <person name="Jung D.-H."/>
        </authorList>
    </citation>
    <scope>NUCLEOTIDE SEQUENCE [LARGE SCALE GENOMIC DNA]</scope>
    <source>
        <strain evidence="3">JA-25</strain>
    </source>
</reference>
<dbReference type="RefSeq" id="WP_166692567.1">
    <property type="nucleotide sequence ID" value="NZ_WAEL01000005.1"/>
</dbReference>
<comment type="caution">
    <text evidence="2">The sequence shown here is derived from an EMBL/GenBank/DDBJ whole genome shotgun (WGS) entry which is preliminary data.</text>
</comment>
<feature type="transmembrane region" description="Helical" evidence="1">
    <location>
        <begin position="6"/>
        <end position="25"/>
    </location>
</feature>
<feature type="transmembrane region" description="Helical" evidence="1">
    <location>
        <begin position="217"/>
        <end position="236"/>
    </location>
</feature>
<protein>
    <recommendedName>
        <fullName evidence="4">DUF2029 domain-containing protein</fullName>
    </recommendedName>
</protein>
<feature type="transmembrane region" description="Helical" evidence="1">
    <location>
        <begin position="276"/>
        <end position="295"/>
    </location>
</feature>
<evidence type="ECO:0008006" key="4">
    <source>
        <dbReference type="Google" id="ProtNLM"/>
    </source>
</evidence>
<dbReference type="Proteomes" id="UP000606008">
    <property type="component" value="Unassembled WGS sequence"/>
</dbReference>
<reference evidence="3" key="1">
    <citation type="submission" date="2019-09" db="EMBL/GenBank/DDBJ databases">
        <authorList>
            <person name="Jung D.-H."/>
        </authorList>
    </citation>
    <scope>NUCLEOTIDE SEQUENCE [LARGE SCALE GENOMIC DNA]</scope>
    <source>
        <strain evidence="3">JA-25</strain>
    </source>
</reference>
<accession>A0ABX0QGT1</accession>
<feature type="transmembrane region" description="Helical" evidence="1">
    <location>
        <begin position="140"/>
        <end position="159"/>
    </location>
</feature>
<keyword evidence="3" id="KW-1185">Reference proteome</keyword>
<keyword evidence="1" id="KW-0472">Membrane</keyword>
<organism evidence="2 3">
    <name type="scientific">Fibrivirga algicola</name>
    <dbReference type="NCBI Taxonomy" id="2950420"/>
    <lineage>
        <taxon>Bacteria</taxon>
        <taxon>Pseudomonadati</taxon>
        <taxon>Bacteroidota</taxon>
        <taxon>Cytophagia</taxon>
        <taxon>Cytophagales</taxon>
        <taxon>Spirosomataceae</taxon>
        <taxon>Fibrivirga</taxon>
    </lineage>
</organism>
<evidence type="ECO:0000313" key="3">
    <source>
        <dbReference type="Proteomes" id="UP000606008"/>
    </source>
</evidence>
<gene>
    <name evidence="2" type="ORF">F7231_15710</name>
</gene>
<feature type="transmembrane region" description="Helical" evidence="1">
    <location>
        <begin position="302"/>
        <end position="319"/>
    </location>
</feature>
<feature type="transmembrane region" description="Helical" evidence="1">
    <location>
        <begin position="350"/>
        <end position="369"/>
    </location>
</feature>
<keyword evidence="1" id="KW-1133">Transmembrane helix</keyword>
<feature type="transmembrane region" description="Helical" evidence="1">
    <location>
        <begin position="37"/>
        <end position="59"/>
    </location>
</feature>
<dbReference type="EMBL" id="WAEL01000005">
    <property type="protein sequence ID" value="NID11620.1"/>
    <property type="molecule type" value="Genomic_DNA"/>
</dbReference>
<sequence length="435" mass="49165">MFILLVKGICSLVLTLAIGLLLWQRTRVEQLLTTKKAPWLTLFFVFFRLLPFLGVYVVLGFEPQSDVQCFYPIVDSATRMEVPYVKAYNAYSPFFGYLLAIPLAIYDNIRVIVVTLLLLEAATVWLTQKIYLPQLSQGERLFRCLIYYLLPVSFVFAVFSGQEDTLVWGAALAGLWLWQTRQNAFLGGMALGVGLLLTKATFVLLMIPLFLLTRKKVSFVAGAALVGIPVLIWLYLKTGTLFLDQPLYEGDKIKAPNWRSVLNPVLAGNVSLNGVIGKWITLALLLITIGAATFWVRKRDALTGYLPMLYIAIFAAMSVLQQNAISVYAFAFMLPLVFCLTNFRAKTEVTILLIFNLLAANHPSVWWRMGQPYFTFSSFSNPLYLAEYVMEWLIVAGFCWCTWLAIRQLRRDPIPTIPLTHNPSPEVEGRNIALQ</sequence>
<feature type="transmembrane region" description="Helical" evidence="1">
    <location>
        <begin position="184"/>
        <end position="210"/>
    </location>
</feature>
<feature type="transmembrane region" description="Helical" evidence="1">
    <location>
        <begin position="325"/>
        <end position="343"/>
    </location>
</feature>
<feature type="transmembrane region" description="Helical" evidence="1">
    <location>
        <begin position="94"/>
        <end position="119"/>
    </location>
</feature>
<evidence type="ECO:0000313" key="2">
    <source>
        <dbReference type="EMBL" id="NID11620.1"/>
    </source>
</evidence>
<evidence type="ECO:0000256" key="1">
    <source>
        <dbReference type="SAM" id="Phobius"/>
    </source>
</evidence>
<feature type="transmembrane region" description="Helical" evidence="1">
    <location>
        <begin position="389"/>
        <end position="406"/>
    </location>
</feature>
<proteinExistence type="predicted"/>
<keyword evidence="1" id="KW-0812">Transmembrane</keyword>